<dbReference type="Proteomes" id="UP000319353">
    <property type="component" value="Unassembled WGS sequence"/>
</dbReference>
<dbReference type="PANTHER" id="PTHR46825:SF9">
    <property type="entry name" value="BETA-LACTAMASE-RELATED DOMAIN-CONTAINING PROTEIN"/>
    <property type="match status" value="1"/>
</dbReference>
<accession>A0A537KR43</accession>
<reference evidence="3 4" key="1">
    <citation type="journal article" date="2019" name="Nat. Microbiol.">
        <title>Mediterranean grassland soil C-N compound turnover is dependent on rainfall and depth, and is mediated by genomically divergent microorganisms.</title>
        <authorList>
            <person name="Diamond S."/>
            <person name="Andeer P.F."/>
            <person name="Li Z."/>
            <person name="Crits-Christoph A."/>
            <person name="Burstein D."/>
            <person name="Anantharaman K."/>
            <person name="Lane K.R."/>
            <person name="Thomas B.C."/>
            <person name="Pan C."/>
            <person name="Northen T.R."/>
            <person name="Banfield J.F."/>
        </authorList>
    </citation>
    <scope>NUCLEOTIDE SEQUENCE [LARGE SCALE GENOMIC DNA]</scope>
    <source>
        <strain evidence="3">NP_4</strain>
    </source>
</reference>
<gene>
    <name evidence="3" type="ORF">E6H01_12565</name>
</gene>
<sequence>EGADTVPNRAYGYTPNPTGFTPSDQSVTSATLGDGGVYTSVDDLVRWDQALDGASLVDTATLRLATTPPELPSGALSQYGFGWFVDTYRGERRWRHTGETSGFRNAIQRFPDRRFTVFVLTNRNGGEPGTIAERLADLLLFRSKSTP</sequence>
<comment type="caution">
    <text evidence="3">The sequence shown here is derived from an EMBL/GenBank/DDBJ whole genome shotgun (WGS) entry which is preliminary data.</text>
</comment>
<dbReference type="PANTHER" id="PTHR46825">
    <property type="entry name" value="D-ALANYL-D-ALANINE-CARBOXYPEPTIDASE/ENDOPEPTIDASE AMPH"/>
    <property type="match status" value="1"/>
</dbReference>
<evidence type="ECO:0000313" key="3">
    <source>
        <dbReference type="EMBL" id="TMI98218.1"/>
    </source>
</evidence>
<dbReference type="AlphaFoldDB" id="A0A537KR43"/>
<dbReference type="InterPro" id="IPR050491">
    <property type="entry name" value="AmpC-like"/>
</dbReference>
<evidence type="ECO:0000256" key="1">
    <source>
        <dbReference type="SAM" id="MobiDB-lite"/>
    </source>
</evidence>
<evidence type="ECO:0000259" key="2">
    <source>
        <dbReference type="Pfam" id="PF00144"/>
    </source>
</evidence>
<feature type="non-terminal residue" evidence="3">
    <location>
        <position position="1"/>
    </location>
</feature>
<proteinExistence type="predicted"/>
<dbReference type="Gene3D" id="3.40.710.10">
    <property type="entry name" value="DD-peptidase/beta-lactamase superfamily"/>
    <property type="match status" value="1"/>
</dbReference>
<feature type="domain" description="Beta-lactamase-related" evidence="2">
    <location>
        <begin position="7"/>
        <end position="136"/>
    </location>
</feature>
<evidence type="ECO:0000313" key="4">
    <source>
        <dbReference type="Proteomes" id="UP000319353"/>
    </source>
</evidence>
<feature type="compositionally biased region" description="Polar residues" evidence="1">
    <location>
        <begin position="15"/>
        <end position="27"/>
    </location>
</feature>
<name>A0A537KR43_9BACT</name>
<dbReference type="Pfam" id="PF00144">
    <property type="entry name" value="Beta-lactamase"/>
    <property type="match status" value="1"/>
</dbReference>
<feature type="region of interest" description="Disordered" evidence="1">
    <location>
        <begin position="1"/>
        <end position="27"/>
    </location>
</feature>
<dbReference type="SUPFAM" id="SSF56601">
    <property type="entry name" value="beta-lactamase/transpeptidase-like"/>
    <property type="match status" value="1"/>
</dbReference>
<organism evidence="3 4">
    <name type="scientific">Candidatus Segetimicrobium genomatis</name>
    <dbReference type="NCBI Taxonomy" id="2569760"/>
    <lineage>
        <taxon>Bacteria</taxon>
        <taxon>Bacillati</taxon>
        <taxon>Candidatus Sysuimicrobiota</taxon>
        <taxon>Candidatus Sysuimicrobiia</taxon>
        <taxon>Candidatus Sysuimicrobiales</taxon>
        <taxon>Candidatus Segetimicrobiaceae</taxon>
        <taxon>Candidatus Segetimicrobium</taxon>
    </lineage>
</organism>
<dbReference type="InterPro" id="IPR001466">
    <property type="entry name" value="Beta-lactam-related"/>
</dbReference>
<protein>
    <submittedName>
        <fullName evidence="3">Beta-lactamase family protein</fullName>
    </submittedName>
</protein>
<dbReference type="EMBL" id="VBAL01000178">
    <property type="protein sequence ID" value="TMI98218.1"/>
    <property type="molecule type" value="Genomic_DNA"/>
</dbReference>
<dbReference type="InterPro" id="IPR012338">
    <property type="entry name" value="Beta-lactam/transpept-like"/>
</dbReference>